<dbReference type="SUPFAM" id="SSF63451">
    <property type="entry name" value="LEM domain"/>
    <property type="match status" value="1"/>
</dbReference>
<gene>
    <name evidence="4" type="ORF">ABG768_011325</name>
</gene>
<feature type="compositionally biased region" description="Low complexity" evidence="2">
    <location>
        <begin position="178"/>
        <end position="189"/>
    </location>
</feature>
<dbReference type="Pfam" id="PF12796">
    <property type="entry name" value="Ank_2"/>
    <property type="match status" value="1"/>
</dbReference>
<reference evidence="4 5" key="1">
    <citation type="submission" date="2024-05" db="EMBL/GenBank/DDBJ databases">
        <title>A high-quality chromosomal-level genome assembly of Topmouth culter (Culter alburnus).</title>
        <authorList>
            <person name="Zhao H."/>
        </authorList>
    </citation>
    <scope>NUCLEOTIDE SEQUENCE [LARGE SCALE GENOMIC DNA]</scope>
    <source>
        <strain evidence="4">CATC2023</strain>
        <tissue evidence="4">Muscle</tissue>
    </source>
</reference>
<dbReference type="Gene3D" id="1.25.40.20">
    <property type="entry name" value="Ankyrin repeat-containing domain"/>
    <property type="match status" value="1"/>
</dbReference>
<feature type="region of interest" description="Disordered" evidence="2">
    <location>
        <begin position="387"/>
        <end position="436"/>
    </location>
</feature>
<dbReference type="AlphaFoldDB" id="A0AAW1Z6I7"/>
<dbReference type="InterPro" id="IPR036770">
    <property type="entry name" value="Ankyrin_rpt-contain_sf"/>
</dbReference>
<dbReference type="CDD" id="cd10454">
    <property type="entry name" value="GIY-YIG_COG3680_Meta"/>
    <property type="match status" value="1"/>
</dbReference>
<feature type="region of interest" description="Disordered" evidence="2">
    <location>
        <begin position="491"/>
        <end position="515"/>
    </location>
</feature>
<feature type="region of interest" description="Disordered" evidence="2">
    <location>
        <begin position="668"/>
        <end position="708"/>
    </location>
</feature>
<dbReference type="GO" id="GO:0000712">
    <property type="term" value="P:resolution of meiotic recombination intermediates"/>
    <property type="evidence" value="ECO:0007669"/>
    <property type="project" value="TreeGrafter"/>
</dbReference>
<feature type="domain" description="LEM" evidence="3">
    <location>
        <begin position="802"/>
        <end position="846"/>
    </location>
</feature>
<protein>
    <recommendedName>
        <fullName evidence="3">LEM domain-containing protein</fullName>
    </recommendedName>
</protein>
<dbReference type="GO" id="GO:0005737">
    <property type="term" value="C:cytoplasm"/>
    <property type="evidence" value="ECO:0007669"/>
    <property type="project" value="TreeGrafter"/>
</dbReference>
<feature type="region of interest" description="Disordered" evidence="2">
    <location>
        <begin position="105"/>
        <end position="127"/>
    </location>
</feature>
<dbReference type="Proteomes" id="UP001479290">
    <property type="component" value="Unassembled WGS sequence"/>
</dbReference>
<dbReference type="Pfam" id="PF03020">
    <property type="entry name" value="LEM"/>
    <property type="match status" value="1"/>
</dbReference>
<feature type="region of interest" description="Disordered" evidence="2">
    <location>
        <begin position="162"/>
        <end position="192"/>
    </location>
</feature>
<dbReference type="InterPro" id="IPR002110">
    <property type="entry name" value="Ankyrin_rpt"/>
</dbReference>
<feature type="repeat" description="ANK" evidence="1">
    <location>
        <begin position="42"/>
        <end position="77"/>
    </location>
</feature>
<dbReference type="InterPro" id="IPR003887">
    <property type="entry name" value="LEM_dom"/>
</dbReference>
<evidence type="ECO:0000256" key="1">
    <source>
        <dbReference type="PROSITE-ProRule" id="PRU00023"/>
    </source>
</evidence>
<dbReference type="PROSITE" id="PS50088">
    <property type="entry name" value="ANK_REPEAT"/>
    <property type="match status" value="2"/>
</dbReference>
<sequence length="1070" mass="118551">MMAERRSARLEALLIDAVSQTDARCVESLLCRGANPNGIVRDGVAAVHLAAGKESEKGLRCLKLILQHGADPNLRTSDDLTPLHIAASWGCFQNLRLLLRNGGNPNLKDQDGNKPSDLAEQEENSKCASLLQEYESHTSKEEHDVPKFQYSILSGQSMSDSSFSPEASMLIPPGAEPLSSTRLSSFSSRHSGKPLNRESQAFWLSDMSDLESHDSHIWNNGEICKELPILSSTCLSAVDNKNNPGVISEHQHQAADSDFDVLQSQNIPVRSQQENRKSVTFRGTIDYLPVIGQDDHQQFSLDQSSDLTLDLSQYPDFLDTKRMATVLQNQGIDVTYPDDVFIFSKEVNTLDDEFDKTVVGPVQLDDDDDDDDDEEFKSIIQPLISSGSSEYNSCGSDPYQSPTDEGSVENGLPSTKDNGNPSLTKPCAHKSESTVGQSVFSVRNEHLSFVGDGNRQLPEGVRSHIEQMSLSAIGRDAGKFEVANTETDIPSPFVTGRTRSRLSRHSERMSQKLPSLQTSSCLFEQTLPTATRLRRNTVKSPYGMSKHSLDEDGIHGESKIEDVDSQLSCLKLSVSSDGQSQADTQMLSESMADTVLISERSVESQLKTSASEAGNKVIASVCYKDPVEHLTDMTEVKNTTTGTPQIIPTAVGDKESCVTCGLTSQGSLPFQANNSESPSSLMYESPKAQKNPGRSGCTPRYSMSRLSGHSSRQTLANLSCTPGGQPVNTDTDEPVEYLYTDTEEGHKLIETHVPPTASTSFSSSISTNISEDTLLYDWRSLQLGSTSPDCSAESCRPKQDDDVRVSGLTDRELRNKLIEMGEDPGPINSQTRPLYVRKLKRSLQNMSHCRKSVPLSPTDYSAAGYSPELENALHRFLLPNCQADELALCEQFDKPDQNKRWREGFIKSSFNYLLLDPRVTKNLPYRSQSMIPKECFQTFINAVFYVGKGKRSRPYSHLYEALEYFKGDKTSKKLCSKVQHILQVWNAGHGVISLHCFQNVIAVEAYTREACMVDAIGLKMLTNQKRGDYYGVVSTWSVRRKRELGVHLLYRAMQIFLAEGERQLRPADIR</sequence>
<dbReference type="GO" id="GO:0000724">
    <property type="term" value="P:double-strand break repair via homologous recombination"/>
    <property type="evidence" value="ECO:0007669"/>
    <property type="project" value="TreeGrafter"/>
</dbReference>
<evidence type="ECO:0000313" key="4">
    <source>
        <dbReference type="EMBL" id="KAK9957054.1"/>
    </source>
</evidence>
<feature type="repeat" description="ANK" evidence="1">
    <location>
        <begin position="78"/>
        <end position="110"/>
    </location>
</feature>
<dbReference type="SMART" id="SM00540">
    <property type="entry name" value="LEM"/>
    <property type="match status" value="1"/>
</dbReference>
<dbReference type="PROSITE" id="PS50954">
    <property type="entry name" value="LEM"/>
    <property type="match status" value="1"/>
</dbReference>
<dbReference type="PANTHER" id="PTHR46427:SF1">
    <property type="entry name" value="ANKYRIN REPEAT AND LEM DOMAIN-CONTAINING PROTEIN 1"/>
    <property type="match status" value="1"/>
</dbReference>
<dbReference type="InterPro" id="IPR011015">
    <property type="entry name" value="LEM/LEM-like_dom_sf"/>
</dbReference>
<evidence type="ECO:0000313" key="5">
    <source>
        <dbReference type="Proteomes" id="UP001479290"/>
    </source>
</evidence>
<dbReference type="InterPro" id="IPR034998">
    <property type="entry name" value="ANKLE1"/>
</dbReference>
<dbReference type="EMBL" id="JAWDJR010000019">
    <property type="protein sequence ID" value="KAK9957054.1"/>
    <property type="molecule type" value="Genomic_DNA"/>
</dbReference>
<dbReference type="Pfam" id="PF22945">
    <property type="entry name" value="LEM-3_GIY-YIG"/>
    <property type="match status" value="1"/>
</dbReference>
<proteinExistence type="predicted"/>
<keyword evidence="1" id="KW-0040">ANK repeat</keyword>
<evidence type="ECO:0000256" key="2">
    <source>
        <dbReference type="SAM" id="MobiDB-lite"/>
    </source>
</evidence>
<dbReference type="GO" id="GO:0004520">
    <property type="term" value="F:DNA endonuclease activity"/>
    <property type="evidence" value="ECO:0007669"/>
    <property type="project" value="TreeGrafter"/>
</dbReference>
<feature type="compositionally biased region" description="Low complexity" evidence="2">
    <location>
        <begin position="387"/>
        <end position="396"/>
    </location>
</feature>
<feature type="compositionally biased region" description="Polar residues" evidence="2">
    <location>
        <begin position="412"/>
        <end position="423"/>
    </location>
</feature>
<dbReference type="CDD" id="cd12934">
    <property type="entry name" value="LEM"/>
    <property type="match status" value="1"/>
</dbReference>
<comment type="caution">
    <text evidence="4">The sequence shown here is derived from an EMBL/GenBank/DDBJ whole genome shotgun (WGS) entry which is preliminary data.</text>
</comment>
<dbReference type="SMART" id="SM00248">
    <property type="entry name" value="ANK"/>
    <property type="match status" value="3"/>
</dbReference>
<name>A0AAW1Z6I7_CULAL</name>
<dbReference type="PANTHER" id="PTHR46427">
    <property type="entry name" value="ANKYRIN REPEAT AND LEM DOMAIN-CONTAINING PROTEIN 1"/>
    <property type="match status" value="1"/>
</dbReference>
<accession>A0AAW1Z6I7</accession>
<dbReference type="GO" id="GO:0005654">
    <property type="term" value="C:nucleoplasm"/>
    <property type="evidence" value="ECO:0007669"/>
    <property type="project" value="TreeGrafter"/>
</dbReference>
<feature type="compositionally biased region" description="Polar residues" evidence="2">
    <location>
        <begin position="668"/>
        <end position="682"/>
    </location>
</feature>
<dbReference type="SUPFAM" id="SSF48403">
    <property type="entry name" value="Ankyrin repeat"/>
    <property type="match status" value="1"/>
</dbReference>
<dbReference type="Gene3D" id="1.10.720.40">
    <property type="match status" value="1"/>
</dbReference>
<keyword evidence="5" id="KW-1185">Reference proteome</keyword>
<dbReference type="FunFam" id="1.10.720.40:FF:000001">
    <property type="entry name" value="LEM domain containing 2, isoform CRA_a"/>
    <property type="match status" value="1"/>
</dbReference>
<organism evidence="4 5">
    <name type="scientific">Culter alburnus</name>
    <name type="common">Topmouth culter</name>
    <dbReference type="NCBI Taxonomy" id="194366"/>
    <lineage>
        <taxon>Eukaryota</taxon>
        <taxon>Metazoa</taxon>
        <taxon>Chordata</taxon>
        <taxon>Craniata</taxon>
        <taxon>Vertebrata</taxon>
        <taxon>Euteleostomi</taxon>
        <taxon>Actinopterygii</taxon>
        <taxon>Neopterygii</taxon>
        <taxon>Teleostei</taxon>
        <taxon>Ostariophysi</taxon>
        <taxon>Cypriniformes</taxon>
        <taxon>Xenocyprididae</taxon>
        <taxon>Xenocypridinae</taxon>
        <taxon>Culter</taxon>
    </lineage>
</organism>
<evidence type="ECO:0000259" key="3">
    <source>
        <dbReference type="PROSITE" id="PS50954"/>
    </source>
</evidence>
<dbReference type="PROSITE" id="PS50297">
    <property type="entry name" value="ANK_REP_REGION"/>
    <property type="match status" value="2"/>
</dbReference>